<sequence length="362" mass="41052">MVCCLNPDCPNPINPDGQKHCSACATILTPLLRGRYRVIHPLGQGGFGRTYLAEDEDNLKQRCVVKQLTPNVRGTWAMNKAVELFKQEAEQLQKLGGENLQIPSLYAYFEQDGYLYLVQQYIDGQNLLKLWQQQGVLRENEVRQLLLDLLPVLKFIHSRGVVHRDIKPENIMRRRDNDQPVLIDFGVSKQLSQTVMAKPGTNIGSQGYAPIEQMQDGEAYPASDLFSLGASCFHLFTGVHPYRLWTEHGYSWTANWRQHLRGSVSDDLGRVLDKLLPKDRQYRYHSAEDVLRDLQQKSAPVTPQLKPPQSVPITPKGWTRRGLLNFAGFAGLGFLAINLAGMNLARKHLKSSRIDFHLKLSL</sequence>
<organism evidence="12 13">
    <name type="scientific">Microseira wollei NIES-4236</name>
    <dbReference type="NCBI Taxonomy" id="2530354"/>
    <lineage>
        <taxon>Bacteria</taxon>
        <taxon>Bacillati</taxon>
        <taxon>Cyanobacteriota</taxon>
        <taxon>Cyanophyceae</taxon>
        <taxon>Oscillatoriophycideae</taxon>
        <taxon>Aerosakkonematales</taxon>
        <taxon>Aerosakkonemataceae</taxon>
        <taxon>Microseira</taxon>
    </lineage>
</organism>
<keyword evidence="10" id="KW-0812">Transmembrane</keyword>
<dbReference type="CDD" id="cd14014">
    <property type="entry name" value="STKc_PknB_like"/>
    <property type="match status" value="1"/>
</dbReference>
<dbReference type="EC" id="2.7.11.1" evidence="1"/>
<dbReference type="NCBIfam" id="NF045510">
    <property type="entry name" value="4Cys_prefix_kin"/>
    <property type="match status" value="1"/>
</dbReference>
<comment type="catalytic activity">
    <reaction evidence="8">
        <text>L-seryl-[protein] + ATP = O-phospho-L-seryl-[protein] + ADP + H(+)</text>
        <dbReference type="Rhea" id="RHEA:17989"/>
        <dbReference type="Rhea" id="RHEA-COMP:9863"/>
        <dbReference type="Rhea" id="RHEA-COMP:11604"/>
        <dbReference type="ChEBI" id="CHEBI:15378"/>
        <dbReference type="ChEBI" id="CHEBI:29999"/>
        <dbReference type="ChEBI" id="CHEBI:30616"/>
        <dbReference type="ChEBI" id="CHEBI:83421"/>
        <dbReference type="ChEBI" id="CHEBI:456216"/>
        <dbReference type="EC" id="2.7.11.1"/>
    </reaction>
</comment>
<feature type="binding site" evidence="9">
    <location>
        <position position="66"/>
    </location>
    <ligand>
        <name>ATP</name>
        <dbReference type="ChEBI" id="CHEBI:30616"/>
    </ligand>
</feature>
<dbReference type="EMBL" id="BLAY01000341">
    <property type="protein sequence ID" value="GET44379.1"/>
    <property type="molecule type" value="Genomic_DNA"/>
</dbReference>
<dbReference type="PROSITE" id="PS00107">
    <property type="entry name" value="PROTEIN_KINASE_ATP"/>
    <property type="match status" value="1"/>
</dbReference>
<evidence type="ECO:0000256" key="4">
    <source>
        <dbReference type="ARBA" id="ARBA00022741"/>
    </source>
</evidence>
<reference evidence="12" key="1">
    <citation type="submission" date="2019-10" db="EMBL/GenBank/DDBJ databases">
        <title>Draft genome sequece of Microseira wollei NIES-4236.</title>
        <authorList>
            <person name="Yamaguchi H."/>
            <person name="Suzuki S."/>
            <person name="Kawachi M."/>
        </authorList>
    </citation>
    <scope>NUCLEOTIDE SEQUENCE</scope>
    <source>
        <strain evidence="12">NIES-4236</strain>
    </source>
</reference>
<dbReference type="SUPFAM" id="SSF56112">
    <property type="entry name" value="Protein kinase-like (PK-like)"/>
    <property type="match status" value="1"/>
</dbReference>
<evidence type="ECO:0000256" key="2">
    <source>
        <dbReference type="ARBA" id="ARBA00022527"/>
    </source>
</evidence>
<keyword evidence="6 9" id="KW-0067">ATP-binding</keyword>
<gene>
    <name evidence="12" type="ORF">MiSe_92060</name>
</gene>
<dbReference type="PANTHER" id="PTHR24363">
    <property type="entry name" value="SERINE/THREONINE PROTEIN KINASE"/>
    <property type="match status" value="1"/>
</dbReference>
<dbReference type="InterPro" id="IPR011009">
    <property type="entry name" value="Kinase-like_dom_sf"/>
</dbReference>
<protein>
    <recommendedName>
        <fullName evidence="1">non-specific serine/threonine protein kinase</fullName>
        <ecNumber evidence="1">2.7.11.1</ecNumber>
    </recommendedName>
</protein>
<comment type="caution">
    <text evidence="12">The sequence shown here is derived from an EMBL/GenBank/DDBJ whole genome shotgun (WGS) entry which is preliminary data.</text>
</comment>
<feature type="transmembrane region" description="Helical" evidence="10">
    <location>
        <begin position="323"/>
        <end position="345"/>
    </location>
</feature>
<evidence type="ECO:0000259" key="11">
    <source>
        <dbReference type="PROSITE" id="PS50011"/>
    </source>
</evidence>
<evidence type="ECO:0000256" key="7">
    <source>
        <dbReference type="ARBA" id="ARBA00047899"/>
    </source>
</evidence>
<evidence type="ECO:0000256" key="9">
    <source>
        <dbReference type="PROSITE-ProRule" id="PRU10141"/>
    </source>
</evidence>
<evidence type="ECO:0000313" key="13">
    <source>
        <dbReference type="Proteomes" id="UP001050975"/>
    </source>
</evidence>
<dbReference type="Gene3D" id="3.30.200.20">
    <property type="entry name" value="Phosphorylase Kinase, domain 1"/>
    <property type="match status" value="1"/>
</dbReference>
<keyword evidence="2" id="KW-0723">Serine/threonine-protein kinase</keyword>
<dbReference type="AlphaFoldDB" id="A0AAV3WQA9"/>
<evidence type="ECO:0000256" key="1">
    <source>
        <dbReference type="ARBA" id="ARBA00012513"/>
    </source>
</evidence>
<accession>A0AAV3WQA9</accession>
<evidence type="ECO:0000256" key="6">
    <source>
        <dbReference type="ARBA" id="ARBA00022840"/>
    </source>
</evidence>
<proteinExistence type="predicted"/>
<dbReference type="PANTHER" id="PTHR24363:SF0">
    <property type="entry name" value="SERINE_THREONINE KINASE LIKE DOMAIN CONTAINING 1"/>
    <property type="match status" value="1"/>
</dbReference>
<evidence type="ECO:0000256" key="3">
    <source>
        <dbReference type="ARBA" id="ARBA00022679"/>
    </source>
</evidence>
<keyword evidence="10" id="KW-0472">Membrane</keyword>
<evidence type="ECO:0000256" key="10">
    <source>
        <dbReference type="SAM" id="Phobius"/>
    </source>
</evidence>
<dbReference type="PROSITE" id="PS50011">
    <property type="entry name" value="PROTEIN_KINASE_DOM"/>
    <property type="match status" value="1"/>
</dbReference>
<dbReference type="Proteomes" id="UP001050975">
    <property type="component" value="Unassembled WGS sequence"/>
</dbReference>
<evidence type="ECO:0000313" key="12">
    <source>
        <dbReference type="EMBL" id="GET44379.1"/>
    </source>
</evidence>
<dbReference type="Gene3D" id="1.10.510.10">
    <property type="entry name" value="Transferase(Phosphotransferase) domain 1"/>
    <property type="match status" value="1"/>
</dbReference>
<dbReference type="SMART" id="SM00220">
    <property type="entry name" value="S_TKc"/>
    <property type="match status" value="1"/>
</dbReference>
<dbReference type="GO" id="GO:0005524">
    <property type="term" value="F:ATP binding"/>
    <property type="evidence" value="ECO:0007669"/>
    <property type="project" value="UniProtKB-UniRule"/>
</dbReference>
<feature type="domain" description="Protein kinase" evidence="11">
    <location>
        <begin position="36"/>
        <end position="305"/>
    </location>
</feature>
<keyword evidence="5 12" id="KW-0418">Kinase</keyword>
<dbReference type="Pfam" id="PF00069">
    <property type="entry name" value="Pkinase"/>
    <property type="match status" value="1"/>
</dbReference>
<keyword evidence="10" id="KW-1133">Transmembrane helix</keyword>
<name>A0AAV3WQA9_9CYAN</name>
<keyword evidence="3" id="KW-0808">Transferase</keyword>
<evidence type="ECO:0000256" key="5">
    <source>
        <dbReference type="ARBA" id="ARBA00022777"/>
    </source>
</evidence>
<keyword evidence="4 9" id="KW-0547">Nucleotide-binding</keyword>
<keyword evidence="13" id="KW-1185">Reference proteome</keyword>
<dbReference type="InterPro" id="IPR017441">
    <property type="entry name" value="Protein_kinase_ATP_BS"/>
</dbReference>
<dbReference type="RefSeq" id="WP_373873041.1">
    <property type="nucleotide sequence ID" value="NZ_BLAY01000341.1"/>
</dbReference>
<evidence type="ECO:0000256" key="8">
    <source>
        <dbReference type="ARBA" id="ARBA00048679"/>
    </source>
</evidence>
<dbReference type="InterPro" id="IPR000719">
    <property type="entry name" value="Prot_kinase_dom"/>
</dbReference>
<dbReference type="GO" id="GO:0004674">
    <property type="term" value="F:protein serine/threonine kinase activity"/>
    <property type="evidence" value="ECO:0007669"/>
    <property type="project" value="UniProtKB-KW"/>
</dbReference>
<comment type="catalytic activity">
    <reaction evidence="7">
        <text>L-threonyl-[protein] + ATP = O-phospho-L-threonyl-[protein] + ADP + H(+)</text>
        <dbReference type="Rhea" id="RHEA:46608"/>
        <dbReference type="Rhea" id="RHEA-COMP:11060"/>
        <dbReference type="Rhea" id="RHEA-COMP:11605"/>
        <dbReference type="ChEBI" id="CHEBI:15378"/>
        <dbReference type="ChEBI" id="CHEBI:30013"/>
        <dbReference type="ChEBI" id="CHEBI:30616"/>
        <dbReference type="ChEBI" id="CHEBI:61977"/>
        <dbReference type="ChEBI" id="CHEBI:456216"/>
        <dbReference type="EC" id="2.7.11.1"/>
    </reaction>
</comment>